<dbReference type="Proteomes" id="UP000536604">
    <property type="component" value="Unassembled WGS sequence"/>
</dbReference>
<reference evidence="1 2" key="1">
    <citation type="submission" date="2020-08" db="EMBL/GenBank/DDBJ databases">
        <title>Genomic Encyclopedia of Type Strains, Phase III (KMG-III): the genomes of soil and plant-associated and newly described type strains.</title>
        <authorList>
            <person name="Whitman W."/>
        </authorList>
    </citation>
    <scope>NUCLEOTIDE SEQUENCE [LARGE SCALE GENOMIC DNA]</scope>
    <source>
        <strain evidence="1 2">CECT 8712</strain>
    </source>
</reference>
<accession>A0A841ITV9</accession>
<sequence>MDQHNDSFTRPDPGTARTLRTHDALLHITRRHADGDHRTRWADHGMPMPPLDALRRVADLAAGSAQPHEGEPPVDTDDLTAALTLIPWARAEFDQLEAGLLQMAKGRGMTWQDIAFGLGLGSAQAARQRHERLLRRTDRP</sequence>
<dbReference type="RefSeq" id="WP_184290589.1">
    <property type="nucleotide sequence ID" value="NZ_JACHJO010000005.1"/>
</dbReference>
<dbReference type="AlphaFoldDB" id="A0A841ITV9"/>
<gene>
    <name evidence="1" type="ORF">FHS13_001936</name>
</gene>
<name>A0A841ITV9_9ACTN</name>
<keyword evidence="2" id="KW-1185">Reference proteome</keyword>
<organism evidence="1 2">
    <name type="scientific">Nocardiopsis algeriensis</name>
    <dbReference type="NCBI Taxonomy" id="1478215"/>
    <lineage>
        <taxon>Bacteria</taxon>
        <taxon>Bacillati</taxon>
        <taxon>Actinomycetota</taxon>
        <taxon>Actinomycetes</taxon>
        <taxon>Streptosporangiales</taxon>
        <taxon>Nocardiopsidaceae</taxon>
        <taxon>Nocardiopsis</taxon>
    </lineage>
</organism>
<comment type="caution">
    <text evidence="1">The sequence shown here is derived from an EMBL/GenBank/DDBJ whole genome shotgun (WGS) entry which is preliminary data.</text>
</comment>
<proteinExistence type="predicted"/>
<evidence type="ECO:0008006" key="3">
    <source>
        <dbReference type="Google" id="ProtNLM"/>
    </source>
</evidence>
<evidence type="ECO:0000313" key="1">
    <source>
        <dbReference type="EMBL" id="MBB6119985.1"/>
    </source>
</evidence>
<protein>
    <recommendedName>
        <fullName evidence="3">DNA-binding protein</fullName>
    </recommendedName>
</protein>
<dbReference type="EMBL" id="JACHJO010000005">
    <property type="protein sequence ID" value="MBB6119985.1"/>
    <property type="molecule type" value="Genomic_DNA"/>
</dbReference>
<evidence type="ECO:0000313" key="2">
    <source>
        <dbReference type="Proteomes" id="UP000536604"/>
    </source>
</evidence>